<evidence type="ECO:0000256" key="3">
    <source>
        <dbReference type="ARBA" id="ARBA00022603"/>
    </source>
</evidence>
<comment type="similarity">
    <text evidence="1">Belongs to the class-II aminoacyl-tRNA synthetase family. Alax-L subfamily.</text>
</comment>
<evidence type="ECO:0000256" key="4">
    <source>
        <dbReference type="ARBA" id="ARBA00022679"/>
    </source>
</evidence>
<dbReference type="EC" id="2.1.1.297" evidence="2"/>
<evidence type="ECO:0000256" key="7">
    <source>
        <dbReference type="RuleBase" id="RU003939"/>
    </source>
</evidence>
<gene>
    <name evidence="9" type="ORF">AGERDE_LOCUS11077</name>
</gene>
<evidence type="ECO:0000256" key="6">
    <source>
        <dbReference type="ARBA" id="ARBA00048391"/>
    </source>
</evidence>
<feature type="domain" description="Threonyl/alanyl tRNA synthetase SAD" evidence="8">
    <location>
        <begin position="184"/>
        <end position="229"/>
    </location>
</feature>
<dbReference type="SMART" id="SM00411">
    <property type="entry name" value="BHL"/>
    <property type="match status" value="1"/>
</dbReference>
<proteinExistence type="inferred from homology"/>
<dbReference type="SUPFAM" id="SSF47729">
    <property type="entry name" value="IHF-like DNA-binding proteins"/>
    <property type="match status" value="1"/>
</dbReference>
<dbReference type="GO" id="GO:0004813">
    <property type="term" value="F:alanine-tRNA ligase activity"/>
    <property type="evidence" value="ECO:0007669"/>
    <property type="project" value="InterPro"/>
</dbReference>
<dbReference type="PANTHER" id="PTHR18895">
    <property type="entry name" value="HEMK METHYLTRANSFERASE"/>
    <property type="match status" value="1"/>
</dbReference>
<dbReference type="GO" id="GO:0005524">
    <property type="term" value="F:ATP binding"/>
    <property type="evidence" value="ECO:0007669"/>
    <property type="project" value="InterPro"/>
</dbReference>
<comment type="catalytic activity">
    <reaction evidence="6">
        <text>L-glutaminyl-[peptide chain release factor] + S-adenosyl-L-methionine = N(5)-methyl-L-glutaminyl-[peptide chain release factor] + S-adenosyl-L-homocysteine + H(+)</text>
        <dbReference type="Rhea" id="RHEA:42896"/>
        <dbReference type="Rhea" id="RHEA-COMP:10271"/>
        <dbReference type="Rhea" id="RHEA-COMP:10272"/>
        <dbReference type="ChEBI" id="CHEBI:15378"/>
        <dbReference type="ChEBI" id="CHEBI:30011"/>
        <dbReference type="ChEBI" id="CHEBI:57856"/>
        <dbReference type="ChEBI" id="CHEBI:59789"/>
        <dbReference type="ChEBI" id="CHEBI:61891"/>
        <dbReference type="EC" id="2.1.1.297"/>
    </reaction>
</comment>
<reference evidence="9" key="1">
    <citation type="submission" date="2021-06" db="EMBL/GenBank/DDBJ databases">
        <authorList>
            <person name="Kallberg Y."/>
            <person name="Tangrot J."/>
            <person name="Rosling A."/>
        </authorList>
    </citation>
    <scope>NUCLEOTIDE SEQUENCE</scope>
    <source>
        <strain evidence="9">MT106</strain>
    </source>
</reference>
<dbReference type="Gene3D" id="3.30.980.10">
    <property type="entry name" value="Threonyl-trna Synthetase, Chain A, domain 2"/>
    <property type="match status" value="1"/>
</dbReference>
<evidence type="ECO:0000256" key="2">
    <source>
        <dbReference type="ARBA" id="ARBA00012771"/>
    </source>
</evidence>
<dbReference type="InterPro" id="IPR010992">
    <property type="entry name" value="IHF-like_DNA-bd_dom_sf"/>
</dbReference>
<evidence type="ECO:0000256" key="1">
    <source>
        <dbReference type="ARBA" id="ARBA00008429"/>
    </source>
</evidence>
<dbReference type="InterPro" id="IPR018163">
    <property type="entry name" value="Thr/Ala-tRNA-synth_IIc_edit"/>
</dbReference>
<dbReference type="InterPro" id="IPR029063">
    <property type="entry name" value="SAM-dependent_MTases_sf"/>
</dbReference>
<dbReference type="EMBL" id="CAJVPL010004125">
    <property type="protein sequence ID" value="CAG8643308.1"/>
    <property type="molecule type" value="Genomic_DNA"/>
</dbReference>
<dbReference type="SUPFAM" id="SSF53335">
    <property type="entry name" value="S-adenosyl-L-methionine-dependent methyltransferases"/>
    <property type="match status" value="1"/>
</dbReference>
<evidence type="ECO:0000313" key="10">
    <source>
        <dbReference type="Proteomes" id="UP000789831"/>
    </source>
</evidence>
<dbReference type="Proteomes" id="UP000789831">
    <property type="component" value="Unassembled WGS sequence"/>
</dbReference>
<dbReference type="InterPro" id="IPR050320">
    <property type="entry name" value="N5-glutamine_MTase"/>
</dbReference>
<comment type="caution">
    <text evidence="9">The sequence shown here is derived from an EMBL/GenBank/DDBJ whole genome shotgun (WGS) entry which is preliminary data.</text>
</comment>
<keyword evidence="3" id="KW-0489">Methyltransferase</keyword>
<dbReference type="Pfam" id="PF01411">
    <property type="entry name" value="tRNA-synt_2c"/>
    <property type="match status" value="1"/>
</dbReference>
<dbReference type="PROSITE" id="PS00092">
    <property type="entry name" value="N6_MTASE"/>
    <property type="match status" value="1"/>
</dbReference>
<dbReference type="OrthoDB" id="288942at2759"/>
<dbReference type="InterPro" id="IPR018164">
    <property type="entry name" value="Ala-tRNA-synth_IIc_N"/>
</dbReference>
<dbReference type="GO" id="GO:0030527">
    <property type="term" value="F:structural constituent of chromatin"/>
    <property type="evidence" value="ECO:0007669"/>
    <property type="project" value="InterPro"/>
</dbReference>
<dbReference type="Pfam" id="PF05175">
    <property type="entry name" value="MTS"/>
    <property type="match status" value="1"/>
</dbReference>
<dbReference type="Pfam" id="PF00216">
    <property type="entry name" value="Bac_DNA_binding"/>
    <property type="match status" value="1"/>
</dbReference>
<keyword evidence="10" id="KW-1185">Reference proteome</keyword>
<accession>A0A9N9GYC8</accession>
<dbReference type="CDD" id="cd00591">
    <property type="entry name" value="HU_IHF"/>
    <property type="match status" value="1"/>
</dbReference>
<evidence type="ECO:0000259" key="8">
    <source>
        <dbReference type="SMART" id="SM00863"/>
    </source>
</evidence>
<dbReference type="PANTHER" id="PTHR18895:SF74">
    <property type="entry name" value="MTRF1L RELEASE FACTOR GLUTAMINE METHYLTRANSFERASE"/>
    <property type="match status" value="1"/>
</dbReference>
<dbReference type="GO" id="GO:0003677">
    <property type="term" value="F:DNA binding"/>
    <property type="evidence" value="ECO:0007669"/>
    <property type="project" value="InterPro"/>
</dbReference>
<dbReference type="SUPFAM" id="SSF50447">
    <property type="entry name" value="Translation proteins"/>
    <property type="match status" value="1"/>
</dbReference>
<dbReference type="NCBIfam" id="TIGR00536">
    <property type="entry name" value="hemK_fam"/>
    <property type="match status" value="1"/>
</dbReference>
<comment type="similarity">
    <text evidence="7">Belongs to the bacterial histone-like protein family.</text>
</comment>
<dbReference type="InterPro" id="IPR019874">
    <property type="entry name" value="RF_methyltr_PrmC"/>
</dbReference>
<dbReference type="InterPro" id="IPR004556">
    <property type="entry name" value="HemK-like"/>
</dbReference>
<dbReference type="NCBIfam" id="TIGR03534">
    <property type="entry name" value="RF_mod_PrmC"/>
    <property type="match status" value="1"/>
</dbReference>
<dbReference type="SUPFAM" id="SSF55186">
    <property type="entry name" value="ThrRS/AlaRS common domain"/>
    <property type="match status" value="1"/>
</dbReference>
<dbReference type="CDD" id="cd02440">
    <property type="entry name" value="AdoMet_MTases"/>
    <property type="match status" value="1"/>
</dbReference>
<organism evidence="9 10">
    <name type="scientific">Ambispora gerdemannii</name>
    <dbReference type="NCBI Taxonomy" id="144530"/>
    <lineage>
        <taxon>Eukaryota</taxon>
        <taxon>Fungi</taxon>
        <taxon>Fungi incertae sedis</taxon>
        <taxon>Mucoromycota</taxon>
        <taxon>Glomeromycotina</taxon>
        <taxon>Glomeromycetes</taxon>
        <taxon>Archaeosporales</taxon>
        <taxon>Ambisporaceae</taxon>
        <taxon>Ambispora</taxon>
    </lineage>
</organism>
<dbReference type="InterPro" id="IPR009000">
    <property type="entry name" value="Transl_B-barrel_sf"/>
</dbReference>
<dbReference type="InterPro" id="IPR007848">
    <property type="entry name" value="Small_mtfrase_dom"/>
</dbReference>
<dbReference type="Pfam" id="PF07973">
    <property type="entry name" value="tRNA_SAD"/>
    <property type="match status" value="1"/>
</dbReference>
<name>A0A9N9GYC8_9GLOM</name>
<dbReference type="Gene3D" id="2.40.30.130">
    <property type="match status" value="1"/>
</dbReference>
<dbReference type="GO" id="GO:0006419">
    <property type="term" value="P:alanyl-tRNA aminoacylation"/>
    <property type="evidence" value="ECO:0007669"/>
    <property type="project" value="InterPro"/>
</dbReference>
<dbReference type="Gene3D" id="3.40.50.150">
    <property type="entry name" value="Vaccinia Virus protein VP39"/>
    <property type="match status" value="1"/>
</dbReference>
<evidence type="ECO:0000256" key="5">
    <source>
        <dbReference type="ARBA" id="ARBA00022691"/>
    </source>
</evidence>
<keyword evidence="4" id="KW-0808">Transferase</keyword>
<dbReference type="InterPro" id="IPR000119">
    <property type="entry name" value="Hist_DNA-bd"/>
</dbReference>
<dbReference type="InterPro" id="IPR012947">
    <property type="entry name" value="tRNA_SAD"/>
</dbReference>
<keyword evidence="5" id="KW-0949">S-adenosyl-L-methionine</keyword>
<dbReference type="InterPro" id="IPR002052">
    <property type="entry name" value="DNA_methylase_N6_adenine_CS"/>
</dbReference>
<sequence length="585" mass="66705">MTNISTERVYYTDTYLDKLEVQILKRGKDDNGSYVVFDKTIFHPQGGGQPNDEGYLEIAGQRYAVKKLAAPRNPYEEPYIIKHYYDGEGDFLKGDKVIQTIDRAKRLLYSHLHSAGHLLEDAVNQIYPSLKGIRANHFPDGQAFVVFAGEIPTDIQTNKEKISNLANELVARNLAIKVEYNGQVRTVIIGAFAAHACGGTHVKNTSEIKEIVVRSIKKDKDNKSNLRIGYDENIDAKEVKNDIITLCQTVPEKFWLGFADKSLSTSDYSRICHNLSGYLKENYPVPYLVNKVSFYGLSFYVEKGVFIPQKDTEILVEKTLELADKIWRQKEQLKVLDIGTGCGNIVISLAKSRPEWNFMAVDSNKQALKISRINAATQQTKNVQFIQSNLCNNLDLKEKFNIIVSNPPYIGTDEYENLSLATKEQPKEALVAENDVYFFYQNIFRQVHKFLAKKFLVVVEIGYQQKEKVIKLIIEHFPQAEVSIFSDYAGKAKIAERIYSSNGRKLSLTKSQIEAVISEVLEEIKKALIKEEEIRFPNYFSLKTFMAKSRTAMNLRTKKKMIIPAKRRTKFAISKDLKERIANGK</sequence>
<protein>
    <recommendedName>
        <fullName evidence="2">peptide chain release factor N(5)-glutamine methyltransferase</fullName>
        <ecNumber evidence="2">2.1.1.297</ecNumber>
    </recommendedName>
</protein>
<evidence type="ECO:0000313" key="9">
    <source>
        <dbReference type="EMBL" id="CAG8643308.1"/>
    </source>
</evidence>
<dbReference type="GO" id="GO:0032259">
    <property type="term" value="P:methylation"/>
    <property type="evidence" value="ECO:0007669"/>
    <property type="project" value="UniProtKB-KW"/>
</dbReference>
<dbReference type="SMART" id="SM00863">
    <property type="entry name" value="tRNA_SAD"/>
    <property type="match status" value="1"/>
</dbReference>
<dbReference type="AlphaFoldDB" id="A0A9N9GYC8"/>
<dbReference type="Gene3D" id="4.10.520.10">
    <property type="entry name" value="IHF-like DNA-binding proteins"/>
    <property type="match status" value="1"/>
</dbReference>
<dbReference type="GO" id="GO:0102559">
    <property type="term" value="F:peptide chain release factor N(5)-glutamine methyltransferase activity"/>
    <property type="evidence" value="ECO:0007669"/>
    <property type="project" value="UniProtKB-EC"/>
</dbReference>